<dbReference type="Pfam" id="PF01656">
    <property type="entry name" value="CbiA"/>
    <property type="match status" value="1"/>
</dbReference>
<feature type="domain" description="CobQ/CobB/MinD/ParA nucleotide binding" evidence="1">
    <location>
        <begin position="6"/>
        <end position="229"/>
    </location>
</feature>
<dbReference type="GO" id="GO:0005829">
    <property type="term" value="C:cytosol"/>
    <property type="evidence" value="ECO:0007669"/>
    <property type="project" value="TreeGrafter"/>
</dbReference>
<organism evidence="2 3">
    <name type="scientific">candidate division NPL-UPA2 bacterium Unc8</name>
    <dbReference type="NCBI Taxonomy" id="1980939"/>
    <lineage>
        <taxon>Bacteria</taxon>
    </lineage>
</organism>
<dbReference type="PANTHER" id="PTHR43384">
    <property type="entry name" value="SEPTUM SITE-DETERMINING PROTEIN MIND HOMOLOG, CHLOROPLASTIC-RELATED"/>
    <property type="match status" value="1"/>
</dbReference>
<dbReference type="SUPFAM" id="SSF52540">
    <property type="entry name" value="P-loop containing nucleoside triphosphate hydrolases"/>
    <property type="match status" value="1"/>
</dbReference>
<dbReference type="GO" id="GO:0051782">
    <property type="term" value="P:negative regulation of cell division"/>
    <property type="evidence" value="ECO:0007669"/>
    <property type="project" value="TreeGrafter"/>
</dbReference>
<dbReference type="EMBL" id="NDHY01000006">
    <property type="protein sequence ID" value="RII00180.1"/>
    <property type="molecule type" value="Genomic_DNA"/>
</dbReference>
<dbReference type="InterPro" id="IPR014433">
    <property type="entry name" value="CooC"/>
</dbReference>
<dbReference type="InterPro" id="IPR002586">
    <property type="entry name" value="CobQ/CobB/MinD/ParA_Nub-bd_dom"/>
</dbReference>
<sequence length="252" mass="27756">MSLAIAVAGKGGTGKTTVAALIIGYLKNKFNGSILAVDADPTANLEEAIGLEIKATIGATLAKFREELSNLPQGIPKNEYLESKLDEILVEGEKVDLLVMGCKEGSGCYCYPNQILRQYLDMLAKNYSFLIIDNEAGMEHLSRRMTRELDFLFLVSDPTVRGIRTAGALRDLAKELELNIKEIFLIIDKLHGELHPLVLEEIKKQRLELIKTIPEDAMIVDYSLSGKPLTGLPETSVATRAINELMKQIIAV</sequence>
<comment type="caution">
    <text evidence="2">The sequence shown here is derived from an EMBL/GenBank/DDBJ whole genome shotgun (WGS) entry which is preliminary data.</text>
</comment>
<dbReference type="GO" id="GO:0005524">
    <property type="term" value="F:ATP binding"/>
    <property type="evidence" value="ECO:0007669"/>
    <property type="project" value="TreeGrafter"/>
</dbReference>
<proteinExistence type="predicted"/>
<protein>
    <submittedName>
        <fullName evidence="2">Carbon monoxide dehydrogenase</fullName>
    </submittedName>
</protein>
<dbReference type="GO" id="GO:0016887">
    <property type="term" value="F:ATP hydrolysis activity"/>
    <property type="evidence" value="ECO:0007669"/>
    <property type="project" value="TreeGrafter"/>
</dbReference>
<dbReference type="GO" id="GO:0009898">
    <property type="term" value="C:cytoplasmic side of plasma membrane"/>
    <property type="evidence" value="ECO:0007669"/>
    <property type="project" value="TreeGrafter"/>
</dbReference>
<dbReference type="PIRSF" id="PIRSF005647">
    <property type="entry name" value="CooC"/>
    <property type="match status" value="1"/>
</dbReference>
<dbReference type="AlphaFoldDB" id="A0A399FXR7"/>
<dbReference type="Proteomes" id="UP000266287">
    <property type="component" value="Unassembled WGS sequence"/>
</dbReference>
<evidence type="ECO:0000259" key="1">
    <source>
        <dbReference type="Pfam" id="PF01656"/>
    </source>
</evidence>
<accession>A0A399FXR7</accession>
<dbReference type="InterPro" id="IPR027417">
    <property type="entry name" value="P-loop_NTPase"/>
</dbReference>
<evidence type="ECO:0000313" key="2">
    <source>
        <dbReference type="EMBL" id="RII00180.1"/>
    </source>
</evidence>
<evidence type="ECO:0000313" key="3">
    <source>
        <dbReference type="Proteomes" id="UP000266287"/>
    </source>
</evidence>
<name>A0A399FXR7_UNCN2</name>
<dbReference type="PANTHER" id="PTHR43384:SF7">
    <property type="entry name" value="CARBON-MONOXIDE DEHYDROGENASE ACCESSORY PROTEIN"/>
    <property type="match status" value="1"/>
</dbReference>
<gene>
    <name evidence="2" type="ORF">B9J77_03385</name>
</gene>
<reference evidence="2 3" key="1">
    <citation type="submission" date="2018-08" db="EMBL/GenBank/DDBJ databases">
        <title>Draft genome of candidate division NPL-UPA2 bacterium Unc8 that adapted to ultra-basic serpentinizing groundwater.</title>
        <authorList>
            <person name="Ishii S."/>
            <person name="Suzuki S."/>
            <person name="Nealson K.H."/>
        </authorList>
    </citation>
    <scope>NUCLEOTIDE SEQUENCE [LARGE SCALE GENOMIC DNA]</scope>
    <source>
        <strain evidence="2">Unc8</strain>
    </source>
</reference>
<dbReference type="Gene3D" id="3.40.50.300">
    <property type="entry name" value="P-loop containing nucleotide triphosphate hydrolases"/>
    <property type="match status" value="1"/>
</dbReference>
<dbReference type="InterPro" id="IPR050625">
    <property type="entry name" value="ParA/MinD_ATPase"/>
</dbReference>